<keyword evidence="3" id="KW-1185">Reference proteome</keyword>
<accession>A0AAV2DCD9</accession>
<name>A0AAV2DCD9_9ROSI</name>
<protein>
    <recommendedName>
        <fullName evidence="1">Reverse transcriptase zinc-binding domain-containing protein</fullName>
    </recommendedName>
</protein>
<dbReference type="InterPro" id="IPR026960">
    <property type="entry name" value="RVT-Znf"/>
</dbReference>
<gene>
    <name evidence="2" type="ORF">LTRI10_LOCUS13062</name>
</gene>
<organism evidence="2 3">
    <name type="scientific">Linum trigynum</name>
    <dbReference type="NCBI Taxonomy" id="586398"/>
    <lineage>
        <taxon>Eukaryota</taxon>
        <taxon>Viridiplantae</taxon>
        <taxon>Streptophyta</taxon>
        <taxon>Embryophyta</taxon>
        <taxon>Tracheophyta</taxon>
        <taxon>Spermatophyta</taxon>
        <taxon>Magnoliopsida</taxon>
        <taxon>eudicotyledons</taxon>
        <taxon>Gunneridae</taxon>
        <taxon>Pentapetalae</taxon>
        <taxon>rosids</taxon>
        <taxon>fabids</taxon>
        <taxon>Malpighiales</taxon>
        <taxon>Linaceae</taxon>
        <taxon>Linum</taxon>
    </lineage>
</organism>
<reference evidence="2 3" key="1">
    <citation type="submission" date="2024-04" db="EMBL/GenBank/DDBJ databases">
        <authorList>
            <person name="Fracassetti M."/>
        </authorList>
    </citation>
    <scope>NUCLEOTIDE SEQUENCE [LARGE SCALE GENOMIC DNA]</scope>
</reference>
<evidence type="ECO:0000259" key="1">
    <source>
        <dbReference type="Pfam" id="PF13966"/>
    </source>
</evidence>
<dbReference type="AlphaFoldDB" id="A0AAV2DCD9"/>
<dbReference type="Pfam" id="PF13966">
    <property type="entry name" value="zf-RVT"/>
    <property type="match status" value="1"/>
</dbReference>
<dbReference type="Proteomes" id="UP001497516">
    <property type="component" value="Chromosome 2"/>
</dbReference>
<evidence type="ECO:0000313" key="2">
    <source>
        <dbReference type="EMBL" id="CAL1370972.1"/>
    </source>
</evidence>
<feature type="domain" description="Reverse transcriptase zinc-binding" evidence="1">
    <location>
        <begin position="2"/>
        <end position="56"/>
    </location>
</feature>
<proteinExistence type="predicted"/>
<dbReference type="EMBL" id="OZ034815">
    <property type="protein sequence ID" value="CAL1370972.1"/>
    <property type="molecule type" value="Genomic_DNA"/>
</dbReference>
<sequence>MKEKAFMWILTHKGILTYDNMMKSGWNLAIMCVLCRATVEDINHLFVHCSFSCSVWNLLLIMVEMGGLFEDDVASIFKGWPVVNPNTWIDCFKNGLIHAFTWEIWKEMNARVFRETSRPLQIIFYKTCRSLAYWMSAHGVLTDQHKWLARMHQVCPLQQLRSTRPLQLEDGASWVGLIAAED</sequence>
<evidence type="ECO:0000313" key="3">
    <source>
        <dbReference type="Proteomes" id="UP001497516"/>
    </source>
</evidence>